<protein>
    <submittedName>
        <fullName evidence="2">Uncharacterized protein</fullName>
    </submittedName>
</protein>
<feature type="region of interest" description="Disordered" evidence="1">
    <location>
        <begin position="1"/>
        <end position="26"/>
    </location>
</feature>
<evidence type="ECO:0000313" key="2">
    <source>
        <dbReference type="EMBL" id="CAA6815815.1"/>
    </source>
</evidence>
<dbReference type="EMBL" id="CACVAT010000254">
    <property type="protein sequence ID" value="CAA6815815.1"/>
    <property type="molecule type" value="Genomic_DNA"/>
</dbReference>
<dbReference type="AlphaFoldDB" id="A0A6S6TLD6"/>
<gene>
    <name evidence="2" type="ORF">HELGO_WM90596</name>
</gene>
<organism evidence="2">
    <name type="scientific">uncultured Thiotrichaceae bacterium</name>
    <dbReference type="NCBI Taxonomy" id="298394"/>
    <lineage>
        <taxon>Bacteria</taxon>
        <taxon>Pseudomonadati</taxon>
        <taxon>Pseudomonadota</taxon>
        <taxon>Gammaproteobacteria</taxon>
        <taxon>Thiotrichales</taxon>
        <taxon>Thiotrichaceae</taxon>
        <taxon>environmental samples</taxon>
    </lineage>
</organism>
<accession>A0A6S6TLD6</accession>
<evidence type="ECO:0000256" key="1">
    <source>
        <dbReference type="SAM" id="MobiDB-lite"/>
    </source>
</evidence>
<sequence length="65" mass="7134">MLPTRALQDYEQLPAEEKSLNADENAPVEAEAQAVAGYSFGAIKVKKQATLEQMDEAVRERGGRL</sequence>
<name>A0A6S6TLD6_9GAMM</name>
<proteinExistence type="predicted"/>
<reference evidence="2" key="1">
    <citation type="submission" date="2020-01" db="EMBL/GenBank/DDBJ databases">
        <authorList>
            <person name="Meier V. D."/>
            <person name="Meier V D."/>
        </authorList>
    </citation>
    <scope>NUCLEOTIDE SEQUENCE</scope>
    <source>
        <strain evidence="2">HLG_WM_MAG_09</strain>
    </source>
</reference>